<name>A0AAD7JUU1_9AGAR</name>
<evidence type="ECO:0000313" key="2">
    <source>
        <dbReference type="Proteomes" id="UP001215598"/>
    </source>
</evidence>
<reference evidence="1" key="1">
    <citation type="submission" date="2023-03" db="EMBL/GenBank/DDBJ databases">
        <title>Massive genome expansion in bonnet fungi (Mycena s.s.) driven by repeated elements and novel gene families across ecological guilds.</title>
        <authorList>
            <consortium name="Lawrence Berkeley National Laboratory"/>
            <person name="Harder C.B."/>
            <person name="Miyauchi S."/>
            <person name="Viragh M."/>
            <person name="Kuo A."/>
            <person name="Thoen E."/>
            <person name="Andreopoulos B."/>
            <person name="Lu D."/>
            <person name="Skrede I."/>
            <person name="Drula E."/>
            <person name="Henrissat B."/>
            <person name="Morin E."/>
            <person name="Kohler A."/>
            <person name="Barry K."/>
            <person name="LaButti K."/>
            <person name="Morin E."/>
            <person name="Salamov A."/>
            <person name="Lipzen A."/>
            <person name="Mereny Z."/>
            <person name="Hegedus B."/>
            <person name="Baldrian P."/>
            <person name="Stursova M."/>
            <person name="Weitz H."/>
            <person name="Taylor A."/>
            <person name="Grigoriev I.V."/>
            <person name="Nagy L.G."/>
            <person name="Martin F."/>
            <person name="Kauserud H."/>
        </authorList>
    </citation>
    <scope>NUCLEOTIDE SEQUENCE</scope>
    <source>
        <strain evidence="1">CBHHK182m</strain>
    </source>
</reference>
<gene>
    <name evidence="1" type="ORF">B0H16DRAFT_1451317</name>
</gene>
<protein>
    <submittedName>
        <fullName evidence="1">Uncharacterized protein</fullName>
    </submittedName>
</protein>
<dbReference type="AlphaFoldDB" id="A0AAD7JUU1"/>
<comment type="caution">
    <text evidence="1">The sequence shown here is derived from an EMBL/GenBank/DDBJ whole genome shotgun (WGS) entry which is preliminary data.</text>
</comment>
<proteinExistence type="predicted"/>
<evidence type="ECO:0000313" key="1">
    <source>
        <dbReference type="EMBL" id="KAJ7772240.1"/>
    </source>
</evidence>
<dbReference type="Proteomes" id="UP001215598">
    <property type="component" value="Unassembled WGS sequence"/>
</dbReference>
<keyword evidence="2" id="KW-1185">Reference proteome</keyword>
<accession>A0AAD7JUU1</accession>
<dbReference type="EMBL" id="JARKIB010000014">
    <property type="protein sequence ID" value="KAJ7772240.1"/>
    <property type="molecule type" value="Genomic_DNA"/>
</dbReference>
<sequence length="211" mass="24048">MLSRILPVLPGFTHRAPAWSIEATFHLSHWFNTSLRMNLKIESVSHGQQKQRRASSLARSMGTLSLATITFKDLASTNWSGLLTSWNPYLWNGNTVYPYDGNYQPAHGLRAYIQPNVIHKEVRPCLAKIIAAFGLFRTARSMSHRALLLDPNADHGTQPPRTRLDNLVLVYGSSDAHRAEQNRNLTRPFLLQTPRIHDHCVLIEPRLEYMN</sequence>
<organism evidence="1 2">
    <name type="scientific">Mycena metata</name>
    <dbReference type="NCBI Taxonomy" id="1033252"/>
    <lineage>
        <taxon>Eukaryota</taxon>
        <taxon>Fungi</taxon>
        <taxon>Dikarya</taxon>
        <taxon>Basidiomycota</taxon>
        <taxon>Agaricomycotina</taxon>
        <taxon>Agaricomycetes</taxon>
        <taxon>Agaricomycetidae</taxon>
        <taxon>Agaricales</taxon>
        <taxon>Marasmiineae</taxon>
        <taxon>Mycenaceae</taxon>
        <taxon>Mycena</taxon>
    </lineage>
</organism>